<dbReference type="CDD" id="cd17324">
    <property type="entry name" value="MFS_NepI_like"/>
    <property type="match status" value="1"/>
</dbReference>
<reference evidence="8 9" key="1">
    <citation type="journal article" date="2019" name="Int. J. Syst. Evol. Microbiol.">
        <title>The Global Catalogue of Microorganisms (GCM) 10K type strain sequencing project: providing services to taxonomists for standard genome sequencing and annotation.</title>
        <authorList>
            <consortium name="The Broad Institute Genomics Platform"/>
            <consortium name="The Broad Institute Genome Sequencing Center for Infectious Disease"/>
            <person name="Wu L."/>
            <person name="Ma J."/>
        </authorList>
    </citation>
    <scope>NUCLEOTIDE SEQUENCE [LARGE SCALE GENOMIC DNA]</scope>
    <source>
        <strain evidence="8 9">JCM 15478</strain>
    </source>
</reference>
<protein>
    <submittedName>
        <fullName evidence="8">MFS transporter</fullName>
    </submittedName>
</protein>
<evidence type="ECO:0000313" key="8">
    <source>
        <dbReference type="EMBL" id="GAA2093497.1"/>
    </source>
</evidence>
<feature type="transmembrane region" description="Helical" evidence="6">
    <location>
        <begin position="370"/>
        <end position="392"/>
    </location>
</feature>
<name>A0ABN2WIU6_9ACTN</name>
<keyword evidence="2 6" id="KW-0812">Transmembrane</keyword>
<feature type="transmembrane region" description="Helical" evidence="6">
    <location>
        <begin position="195"/>
        <end position="217"/>
    </location>
</feature>
<dbReference type="Pfam" id="PF07690">
    <property type="entry name" value="MFS_1"/>
    <property type="match status" value="1"/>
</dbReference>
<keyword evidence="3 6" id="KW-1133">Transmembrane helix</keyword>
<feature type="transmembrane region" description="Helical" evidence="6">
    <location>
        <begin position="168"/>
        <end position="189"/>
    </location>
</feature>
<dbReference type="SUPFAM" id="SSF103473">
    <property type="entry name" value="MFS general substrate transporter"/>
    <property type="match status" value="1"/>
</dbReference>
<dbReference type="PROSITE" id="PS50850">
    <property type="entry name" value="MFS"/>
    <property type="match status" value="1"/>
</dbReference>
<feature type="region of interest" description="Disordered" evidence="5">
    <location>
        <begin position="1"/>
        <end position="35"/>
    </location>
</feature>
<feature type="transmembrane region" description="Helical" evidence="6">
    <location>
        <begin position="281"/>
        <end position="303"/>
    </location>
</feature>
<feature type="transmembrane region" description="Helical" evidence="6">
    <location>
        <begin position="315"/>
        <end position="331"/>
    </location>
</feature>
<evidence type="ECO:0000256" key="1">
    <source>
        <dbReference type="ARBA" id="ARBA00004651"/>
    </source>
</evidence>
<evidence type="ECO:0000256" key="5">
    <source>
        <dbReference type="SAM" id="MobiDB-lite"/>
    </source>
</evidence>
<dbReference type="PANTHER" id="PTHR42910:SF1">
    <property type="entry name" value="MAJOR FACILITATOR SUPERFAMILY (MFS) PROFILE DOMAIN-CONTAINING PROTEIN"/>
    <property type="match status" value="1"/>
</dbReference>
<feature type="transmembrane region" description="Helical" evidence="6">
    <location>
        <begin position="257"/>
        <end position="275"/>
    </location>
</feature>
<evidence type="ECO:0000256" key="6">
    <source>
        <dbReference type="SAM" id="Phobius"/>
    </source>
</evidence>
<feature type="domain" description="Major facilitator superfamily (MFS) profile" evidence="7">
    <location>
        <begin position="44"/>
        <end position="428"/>
    </location>
</feature>
<keyword evidence="4 6" id="KW-0472">Membrane</keyword>
<evidence type="ECO:0000256" key="2">
    <source>
        <dbReference type="ARBA" id="ARBA00022692"/>
    </source>
</evidence>
<proteinExistence type="predicted"/>
<dbReference type="RefSeq" id="WP_344532643.1">
    <property type="nucleotide sequence ID" value="NZ_BAAAPE010000015.1"/>
</dbReference>
<keyword evidence="9" id="KW-1185">Reference proteome</keyword>
<feature type="transmembrane region" description="Helical" evidence="6">
    <location>
        <begin position="134"/>
        <end position="156"/>
    </location>
</feature>
<comment type="subcellular location">
    <subcellularLocation>
        <location evidence="1">Cell membrane</location>
        <topology evidence="1">Multi-pass membrane protein</topology>
    </subcellularLocation>
</comment>
<feature type="transmembrane region" description="Helical" evidence="6">
    <location>
        <begin position="398"/>
        <end position="419"/>
    </location>
</feature>
<dbReference type="InterPro" id="IPR020846">
    <property type="entry name" value="MFS_dom"/>
</dbReference>
<evidence type="ECO:0000256" key="4">
    <source>
        <dbReference type="ARBA" id="ARBA00023136"/>
    </source>
</evidence>
<dbReference type="InterPro" id="IPR011701">
    <property type="entry name" value="MFS"/>
</dbReference>
<evidence type="ECO:0000256" key="3">
    <source>
        <dbReference type="ARBA" id="ARBA00022989"/>
    </source>
</evidence>
<sequence length="428" mass="42297">MSLSGSTRRDEAATAQAAPAPVPAPAPATPPAPVGPGGRTSPVLLAVIALCTAVTVANIYLAAPLLGLIAHSFGAAASGVGWIAAVGQLGYAAGLLLFAPLGDTAHRRKAVAVLALGVGAAMAASSFAPGLGLLGAGVFAASAASVVPQLLVPLVVERAPAGRRGMHLGALMAGLFAGIVAARVLGGAAAQAYGWRAVFLAAGLLTVVVGAGTAALLPSGARAGGPAVTANPLHGMARTARALASSAELRRACLRQGGLFGAWSALWTSLVLLLTGEPYHLSTGTAGLFGLLGLSASLVAPLSGGLVDRFGSRKVVRGTYALAVLWLPLFWLGGHRMWALCAAAVLVHAGLVAGQVANQARALAATDTPAAANTGYVVAAFAGAAAASALSGVAFGHWGWTGVCAVAACWLLLGGLPGIRTHLRPRRR</sequence>
<feature type="transmembrane region" description="Helical" evidence="6">
    <location>
        <begin position="43"/>
        <end position="63"/>
    </location>
</feature>
<dbReference type="EMBL" id="BAAAPE010000015">
    <property type="protein sequence ID" value="GAA2093497.1"/>
    <property type="molecule type" value="Genomic_DNA"/>
</dbReference>
<dbReference type="Proteomes" id="UP001500016">
    <property type="component" value="Unassembled WGS sequence"/>
</dbReference>
<comment type="caution">
    <text evidence="8">The sequence shown here is derived from an EMBL/GenBank/DDBJ whole genome shotgun (WGS) entry which is preliminary data.</text>
</comment>
<feature type="compositionally biased region" description="Pro residues" evidence="5">
    <location>
        <begin position="20"/>
        <end position="34"/>
    </location>
</feature>
<evidence type="ECO:0000259" key="7">
    <source>
        <dbReference type="PROSITE" id="PS50850"/>
    </source>
</evidence>
<feature type="transmembrane region" description="Helical" evidence="6">
    <location>
        <begin position="75"/>
        <end position="98"/>
    </location>
</feature>
<dbReference type="InterPro" id="IPR036259">
    <property type="entry name" value="MFS_trans_sf"/>
</dbReference>
<feature type="transmembrane region" description="Helical" evidence="6">
    <location>
        <begin position="110"/>
        <end position="128"/>
    </location>
</feature>
<dbReference type="Gene3D" id="1.20.1250.20">
    <property type="entry name" value="MFS general substrate transporter like domains"/>
    <property type="match status" value="1"/>
</dbReference>
<accession>A0ABN2WIU6</accession>
<organism evidence="8 9">
    <name type="scientific">Streptomyces albiaxialis</name>
    <dbReference type="NCBI Taxonomy" id="329523"/>
    <lineage>
        <taxon>Bacteria</taxon>
        <taxon>Bacillati</taxon>
        <taxon>Actinomycetota</taxon>
        <taxon>Actinomycetes</taxon>
        <taxon>Kitasatosporales</taxon>
        <taxon>Streptomycetaceae</taxon>
        <taxon>Streptomyces</taxon>
    </lineage>
</organism>
<evidence type="ECO:0000313" key="9">
    <source>
        <dbReference type="Proteomes" id="UP001500016"/>
    </source>
</evidence>
<gene>
    <name evidence="8" type="ORF">GCM10009801_60720</name>
</gene>
<feature type="transmembrane region" description="Helical" evidence="6">
    <location>
        <begin position="337"/>
        <end position="358"/>
    </location>
</feature>
<dbReference type="PANTHER" id="PTHR42910">
    <property type="entry name" value="TRANSPORTER SCO4007-RELATED"/>
    <property type="match status" value="1"/>
</dbReference>